<dbReference type="OrthoDB" id="9812260at2"/>
<feature type="region of interest" description="Disordered" evidence="1">
    <location>
        <begin position="281"/>
        <end position="315"/>
    </location>
</feature>
<dbReference type="EMBL" id="WTYE01000001">
    <property type="protein sequence ID" value="MXP34090.1"/>
    <property type="molecule type" value="Genomic_DNA"/>
</dbReference>
<gene>
    <name evidence="3" type="ORF">GRI94_05765</name>
    <name evidence="4" type="ORF">GRI94_19855</name>
</gene>
<dbReference type="InterPro" id="IPR043128">
    <property type="entry name" value="Rev_trsase/Diguanyl_cyclase"/>
</dbReference>
<dbReference type="InterPro" id="IPR035965">
    <property type="entry name" value="PAS-like_dom_sf"/>
</dbReference>
<dbReference type="CDD" id="cd01949">
    <property type="entry name" value="GGDEF"/>
    <property type="match status" value="1"/>
</dbReference>
<comment type="caution">
    <text evidence="4">The sequence shown here is derived from an EMBL/GenBank/DDBJ whole genome shotgun (WGS) entry which is preliminary data.</text>
</comment>
<dbReference type="Pfam" id="PF08448">
    <property type="entry name" value="PAS_4"/>
    <property type="match status" value="1"/>
</dbReference>
<feature type="domain" description="GGDEF" evidence="2">
    <location>
        <begin position="164"/>
        <end position="293"/>
    </location>
</feature>
<dbReference type="InterPro" id="IPR052155">
    <property type="entry name" value="Biofilm_reg_signaling"/>
</dbReference>
<reference evidence="4 5" key="1">
    <citation type="submission" date="2019-12" db="EMBL/GenBank/DDBJ databases">
        <title>Genomic-based taxomic classification of the family Erythrobacteraceae.</title>
        <authorList>
            <person name="Xu L."/>
        </authorList>
    </citation>
    <scope>NUCLEOTIDE SEQUENCE [LARGE SCALE GENOMIC DNA]</scope>
    <source>
        <strain evidence="4 5">JCM 16677</strain>
    </source>
</reference>
<dbReference type="PROSITE" id="PS50887">
    <property type="entry name" value="GGDEF"/>
    <property type="match status" value="1"/>
</dbReference>
<dbReference type="SUPFAM" id="SSF55073">
    <property type="entry name" value="Nucleotide cyclase"/>
    <property type="match status" value="1"/>
</dbReference>
<dbReference type="Gene3D" id="3.30.450.20">
    <property type="entry name" value="PAS domain"/>
    <property type="match status" value="1"/>
</dbReference>
<evidence type="ECO:0000313" key="3">
    <source>
        <dbReference type="EMBL" id="MXP31330.1"/>
    </source>
</evidence>
<sequence length="315" mass="34129">MGLDFAIGELAALCEMVAGGSTDILLKTDNDGFIVCASQNIAFLGAPMPDLLVPPNLLDLVAPHHVHRVQAELALVAAGNGDRNWVEFECAHGPEAGHWFALKLQPCSRRAGGPNGTIGVLRNVEERRRLEDKLFAARMTDPLTGLTNRIAFLSMLRHMAEHRRAGCLALFRIEHFRAINHRLGQDFGDDVLAAFGQVLRTVLRQRDILSRIGDASFAVLLPDSGETITADLCTQVQDVFADEIRAGKAALPLSAAAGVAEIGVCADETLRRAEMAAFLDRTNGSTRQSNAQVRPRPPLRPFAAPMPSRPHRLAG</sequence>
<proteinExistence type="predicted"/>
<dbReference type="AlphaFoldDB" id="A0A845AUQ7"/>
<evidence type="ECO:0000256" key="1">
    <source>
        <dbReference type="SAM" id="MobiDB-lite"/>
    </source>
</evidence>
<dbReference type="EMBL" id="WTYE01000001">
    <property type="protein sequence ID" value="MXP31330.1"/>
    <property type="molecule type" value="Genomic_DNA"/>
</dbReference>
<dbReference type="InterPro" id="IPR029787">
    <property type="entry name" value="Nucleotide_cyclase"/>
</dbReference>
<accession>A0A845AUQ7</accession>
<organism evidence="4 5">
    <name type="scientific">Parerythrobacter jejuensis</name>
    <dbReference type="NCBI Taxonomy" id="795812"/>
    <lineage>
        <taxon>Bacteria</taxon>
        <taxon>Pseudomonadati</taxon>
        <taxon>Pseudomonadota</taxon>
        <taxon>Alphaproteobacteria</taxon>
        <taxon>Sphingomonadales</taxon>
        <taxon>Erythrobacteraceae</taxon>
        <taxon>Parerythrobacter</taxon>
    </lineage>
</organism>
<dbReference type="Pfam" id="PF00990">
    <property type="entry name" value="GGDEF"/>
    <property type="match status" value="1"/>
</dbReference>
<dbReference type="Gene3D" id="3.30.70.270">
    <property type="match status" value="1"/>
</dbReference>
<dbReference type="Proteomes" id="UP000446786">
    <property type="component" value="Unassembled WGS sequence"/>
</dbReference>
<dbReference type="InterPro" id="IPR000160">
    <property type="entry name" value="GGDEF_dom"/>
</dbReference>
<protein>
    <submittedName>
        <fullName evidence="4">Diguanylate cyclase</fullName>
    </submittedName>
</protein>
<dbReference type="SUPFAM" id="SSF55785">
    <property type="entry name" value="PYP-like sensor domain (PAS domain)"/>
    <property type="match status" value="1"/>
</dbReference>
<feature type="compositionally biased region" description="Polar residues" evidence="1">
    <location>
        <begin position="282"/>
        <end position="292"/>
    </location>
</feature>
<dbReference type="NCBIfam" id="TIGR00254">
    <property type="entry name" value="GGDEF"/>
    <property type="match status" value="1"/>
</dbReference>
<dbReference type="PANTHER" id="PTHR44757">
    <property type="entry name" value="DIGUANYLATE CYCLASE DGCP"/>
    <property type="match status" value="1"/>
</dbReference>
<evidence type="ECO:0000259" key="2">
    <source>
        <dbReference type="PROSITE" id="PS50887"/>
    </source>
</evidence>
<evidence type="ECO:0000313" key="5">
    <source>
        <dbReference type="Proteomes" id="UP000446786"/>
    </source>
</evidence>
<dbReference type="InterPro" id="IPR013656">
    <property type="entry name" value="PAS_4"/>
</dbReference>
<dbReference type="SMART" id="SM00267">
    <property type="entry name" value="GGDEF"/>
    <property type="match status" value="1"/>
</dbReference>
<name>A0A845AUQ7_9SPHN</name>
<evidence type="ECO:0000313" key="4">
    <source>
        <dbReference type="EMBL" id="MXP34090.1"/>
    </source>
</evidence>
<keyword evidence="5" id="KW-1185">Reference proteome</keyword>
<dbReference type="PANTHER" id="PTHR44757:SF2">
    <property type="entry name" value="BIOFILM ARCHITECTURE MAINTENANCE PROTEIN MBAA"/>
    <property type="match status" value="1"/>
</dbReference>
<dbReference type="RefSeq" id="WP_160778785.1">
    <property type="nucleotide sequence ID" value="NZ_BAAAZF010000001.1"/>
</dbReference>